<dbReference type="EMBL" id="JBCNJP010000019">
    <property type="protein sequence ID" value="KAK9060917.1"/>
    <property type="molecule type" value="Genomic_DNA"/>
</dbReference>
<feature type="compositionally biased region" description="Low complexity" evidence="1">
    <location>
        <begin position="9"/>
        <end position="24"/>
    </location>
</feature>
<dbReference type="AlphaFoldDB" id="A0AAP0CVE8"/>
<dbReference type="Proteomes" id="UP001408789">
    <property type="component" value="Unassembled WGS sequence"/>
</dbReference>
<dbReference type="InterPro" id="IPR032795">
    <property type="entry name" value="DUF3741-assoc"/>
</dbReference>
<feature type="region of interest" description="Disordered" evidence="1">
    <location>
        <begin position="183"/>
        <end position="212"/>
    </location>
</feature>
<dbReference type="Pfam" id="PF14309">
    <property type="entry name" value="DUF4378"/>
    <property type="match status" value="1"/>
</dbReference>
<keyword evidence="5" id="KW-1185">Reference proteome</keyword>
<dbReference type="PANTHER" id="PTHR37751:SF5">
    <property type="entry name" value="DUF4378 DOMAIN-CONTAINING PROTEIN"/>
    <property type="match status" value="1"/>
</dbReference>
<evidence type="ECO:0000313" key="5">
    <source>
        <dbReference type="Proteomes" id="UP001408789"/>
    </source>
</evidence>
<dbReference type="InterPro" id="IPR025486">
    <property type="entry name" value="DUF4378"/>
</dbReference>
<dbReference type="PANTHER" id="PTHR37751">
    <property type="entry name" value="LOW PROTEIN: M-PHASE INDUCER PHOSPHATASE-LIKE PROTEIN"/>
    <property type="match status" value="1"/>
</dbReference>
<evidence type="ECO:0000259" key="2">
    <source>
        <dbReference type="Pfam" id="PF14309"/>
    </source>
</evidence>
<feature type="compositionally biased region" description="Low complexity" evidence="1">
    <location>
        <begin position="183"/>
        <end position="211"/>
    </location>
</feature>
<evidence type="ECO:0000259" key="3">
    <source>
        <dbReference type="Pfam" id="PF14383"/>
    </source>
</evidence>
<proteinExistence type="predicted"/>
<evidence type="ECO:0008006" key="6">
    <source>
        <dbReference type="Google" id="ProtNLM"/>
    </source>
</evidence>
<name>A0AAP0CVE8_9ASTR</name>
<evidence type="ECO:0000256" key="1">
    <source>
        <dbReference type="SAM" id="MobiDB-lite"/>
    </source>
</evidence>
<evidence type="ECO:0000313" key="4">
    <source>
        <dbReference type="EMBL" id="KAK9060917.1"/>
    </source>
</evidence>
<comment type="caution">
    <text evidence="4">The sequence shown here is derived from an EMBL/GenBank/DDBJ whole genome shotgun (WGS) entry which is preliminary data.</text>
</comment>
<dbReference type="Pfam" id="PF14383">
    <property type="entry name" value="VARLMGL"/>
    <property type="match status" value="1"/>
</dbReference>
<feature type="region of interest" description="Disordered" evidence="1">
    <location>
        <begin position="1"/>
        <end position="50"/>
    </location>
</feature>
<protein>
    <recommendedName>
        <fullName evidence="6">DUF4378 domain-containing protein</fullName>
    </recommendedName>
</protein>
<feature type="domain" description="DUF3741" evidence="3">
    <location>
        <begin position="157"/>
        <end position="187"/>
    </location>
</feature>
<organism evidence="4 5">
    <name type="scientific">Deinandra increscens subsp. villosa</name>
    <dbReference type="NCBI Taxonomy" id="3103831"/>
    <lineage>
        <taxon>Eukaryota</taxon>
        <taxon>Viridiplantae</taxon>
        <taxon>Streptophyta</taxon>
        <taxon>Embryophyta</taxon>
        <taxon>Tracheophyta</taxon>
        <taxon>Spermatophyta</taxon>
        <taxon>Magnoliopsida</taxon>
        <taxon>eudicotyledons</taxon>
        <taxon>Gunneridae</taxon>
        <taxon>Pentapetalae</taxon>
        <taxon>asterids</taxon>
        <taxon>campanulids</taxon>
        <taxon>Asterales</taxon>
        <taxon>Asteraceae</taxon>
        <taxon>Asteroideae</taxon>
        <taxon>Heliantheae alliance</taxon>
        <taxon>Madieae</taxon>
        <taxon>Madiinae</taxon>
        <taxon>Deinandra</taxon>
    </lineage>
</organism>
<sequence length="705" mass="77765">MGKQWSLYGAASSATSSSTTSTKKTAGKSRKKGGGGGGDRSHMPSSSSSSSSTFGGCMSAFFHLFDIQHHHLPFHQPSFISESSIKIPQEPNIILKGAEAPRNSLELEEQESVMVTEEAASSSSSSSKLKQETNFNLPAMREIQIKTKRSRLMEDISSECSSSSPSTKTPSLVARLMGLDLLPESSSPRASLSSPRVSSSSSSKCTTRSLPVTPRISSATLPRRSTEVNVYHHRLSLQTNQENKRRYDENTSEYAKQIAKQVRENISRRVAGADITNSVKKNEHRRDEYLVVLKPKRPSPPPSATSAVRRGKENIEPVPLSCSPRLRLLDITNNINYKPNYSTVSEQPIKAPALSTVNYSSPLVVKDEVQVVKPMKVQKCKKLASEKYDLRLKKQEEPVVMKKCSSNMKSTPLSKHLVKKVNTTTKFISSKKDMASNSSSTTVVLPQKQVPLASITQLPSCQSRSYNTNNSNGVRTNGNGAVAGVTTTGRSVSVSVSVSDYFEYISRILSHSGIEKNTLISISHWYSPSHPLHPSIFQQIEKNEKHLLHPDNAAANRKLIFDVADELLVEILKPYISLKPWASGHRNSHRMYGSELVIKLCEKIGGFPGADCQVLEDIDGLIEGDMRRSTRAVGARAFEEEAEELVREMEREMVDTLVGEVAAAGIIDPAARWMRKQQQQQQRSLSEVTWGVMSRDQMPFGKGCT</sequence>
<accession>A0AAP0CVE8</accession>
<gene>
    <name evidence="4" type="ORF">SSX86_018097</name>
</gene>
<reference evidence="4 5" key="1">
    <citation type="submission" date="2024-04" db="EMBL/GenBank/DDBJ databases">
        <title>The reference genome of an endangered Asteraceae, Deinandra increscens subsp. villosa, native to the Central Coast of California.</title>
        <authorList>
            <person name="Guilliams M."/>
            <person name="Hasenstab-Lehman K."/>
            <person name="Meyer R."/>
            <person name="Mcevoy S."/>
        </authorList>
    </citation>
    <scope>NUCLEOTIDE SEQUENCE [LARGE SCALE GENOMIC DNA]</scope>
    <source>
        <tissue evidence="4">Leaf</tissue>
    </source>
</reference>
<feature type="domain" description="DUF4378" evidence="2">
    <location>
        <begin position="502"/>
        <end position="660"/>
    </location>
</feature>